<evidence type="ECO:0000313" key="1">
    <source>
        <dbReference type="EMBL" id="TVZ06408.1"/>
    </source>
</evidence>
<gene>
    <name evidence="1" type="ORF">EAS64_03010</name>
</gene>
<accession>A0A6P2C578</accession>
<dbReference type="AlphaFoldDB" id="A0A6P2C578"/>
<comment type="caution">
    <text evidence="1">The sequence shown here is derived from an EMBL/GenBank/DDBJ whole genome shotgun (WGS) entry which is preliminary data.</text>
</comment>
<proteinExistence type="predicted"/>
<protein>
    <submittedName>
        <fullName evidence="1">Uncharacterized protein</fullName>
    </submittedName>
</protein>
<sequence length="67" mass="6917">MIHGLGNGAYSDPGTDTVVVLVSGNVFQVVDDVPVNISIYPDLAAARQQAATALAARILSHMQPAAQ</sequence>
<dbReference type="EMBL" id="RPFW01000001">
    <property type="protein sequence ID" value="TVZ06408.1"/>
    <property type="molecule type" value="Genomic_DNA"/>
</dbReference>
<dbReference type="RefSeq" id="WP_145851163.1">
    <property type="nucleotide sequence ID" value="NZ_RPFW01000001.1"/>
</dbReference>
<name>A0A6P2C578_9ACTN</name>
<organism evidence="1 2">
    <name type="scientific">Trebonia kvetii</name>
    <dbReference type="NCBI Taxonomy" id="2480626"/>
    <lineage>
        <taxon>Bacteria</taxon>
        <taxon>Bacillati</taxon>
        <taxon>Actinomycetota</taxon>
        <taxon>Actinomycetes</taxon>
        <taxon>Streptosporangiales</taxon>
        <taxon>Treboniaceae</taxon>
        <taxon>Trebonia</taxon>
    </lineage>
</organism>
<evidence type="ECO:0000313" key="2">
    <source>
        <dbReference type="Proteomes" id="UP000460272"/>
    </source>
</evidence>
<dbReference type="Proteomes" id="UP000460272">
    <property type="component" value="Unassembled WGS sequence"/>
</dbReference>
<keyword evidence="2" id="KW-1185">Reference proteome</keyword>
<reference evidence="1 2" key="1">
    <citation type="submission" date="2018-11" db="EMBL/GenBank/DDBJ databases">
        <title>Trebonia kvetii gen.nov., sp.nov., a novel acidophilic actinobacterium, and proposal of the new actinobacterial family Treboniaceae fam. nov.</title>
        <authorList>
            <person name="Rapoport D."/>
            <person name="Sagova-Mareckova M."/>
            <person name="Sedlacek I."/>
            <person name="Provaznik J."/>
            <person name="Kralova S."/>
            <person name="Pavlinic D."/>
            <person name="Benes V."/>
            <person name="Kopecky J."/>
        </authorList>
    </citation>
    <scope>NUCLEOTIDE SEQUENCE [LARGE SCALE GENOMIC DNA]</scope>
    <source>
        <strain evidence="1 2">15Tr583</strain>
    </source>
</reference>